<dbReference type="InterPro" id="IPR036249">
    <property type="entry name" value="Thioredoxin-like_sf"/>
</dbReference>
<accession>A0A1G9H1F2</accession>
<dbReference type="AlphaFoldDB" id="A0A1G9H1F2"/>
<organism evidence="2 3">
    <name type="scientific">Meinhardsimonia xiamenensis</name>
    <dbReference type="NCBI Taxonomy" id="990712"/>
    <lineage>
        <taxon>Bacteria</taxon>
        <taxon>Pseudomonadati</taxon>
        <taxon>Pseudomonadota</taxon>
        <taxon>Alphaproteobacteria</taxon>
        <taxon>Rhodobacterales</taxon>
        <taxon>Paracoccaceae</taxon>
        <taxon>Meinhardsimonia</taxon>
    </lineage>
</organism>
<evidence type="ECO:0000256" key="1">
    <source>
        <dbReference type="SAM" id="SignalP"/>
    </source>
</evidence>
<name>A0A1G9H1F2_9RHOB</name>
<evidence type="ECO:0000313" key="3">
    <source>
        <dbReference type="Proteomes" id="UP000199328"/>
    </source>
</evidence>
<protein>
    <recommendedName>
        <fullName evidence="4">Secreted protein</fullName>
    </recommendedName>
</protein>
<dbReference type="OrthoDB" id="9808254at2"/>
<dbReference type="InterPro" id="IPR010634">
    <property type="entry name" value="DUF1223"/>
</dbReference>
<dbReference type="STRING" id="990712.SAMN05216257_11013"/>
<dbReference type="PANTHER" id="PTHR36057:SF1">
    <property type="entry name" value="LIPOPROTEIN LIPID ATTACHMENT SITE-LIKE PROTEIN, PUTATIVE (DUF1223)-RELATED"/>
    <property type="match status" value="1"/>
</dbReference>
<gene>
    <name evidence="2" type="ORF">SAMN05216257_11013</name>
</gene>
<dbReference type="Proteomes" id="UP000199328">
    <property type="component" value="Unassembled WGS sequence"/>
</dbReference>
<keyword evidence="1" id="KW-0732">Signal</keyword>
<proteinExistence type="predicted"/>
<dbReference type="EMBL" id="FNFV01000010">
    <property type="protein sequence ID" value="SDL06727.1"/>
    <property type="molecule type" value="Genomic_DNA"/>
</dbReference>
<dbReference type="SUPFAM" id="SSF52833">
    <property type="entry name" value="Thioredoxin-like"/>
    <property type="match status" value="1"/>
</dbReference>
<dbReference type="RefSeq" id="WP_092501258.1">
    <property type="nucleotide sequence ID" value="NZ_FNFV01000010.1"/>
</dbReference>
<keyword evidence="3" id="KW-1185">Reference proteome</keyword>
<reference evidence="3" key="1">
    <citation type="submission" date="2016-10" db="EMBL/GenBank/DDBJ databases">
        <authorList>
            <person name="Varghese N."/>
            <person name="Submissions S."/>
        </authorList>
    </citation>
    <scope>NUCLEOTIDE SEQUENCE [LARGE SCALE GENOMIC DNA]</scope>
    <source>
        <strain evidence="3">CGMCC 1.10789</strain>
    </source>
</reference>
<dbReference type="Pfam" id="PF06764">
    <property type="entry name" value="DUF1223"/>
    <property type="match status" value="1"/>
</dbReference>
<sequence>MRAVLILLALVSALLASSPARAGEAPPVLVELFTSQGCSACPPADALLAELADRDDVIALALHVDYWDYIGWKDGFARPEFTARQKAYARAAGHRTIYTPQMIVNGTEHVVGAKPMRLADALMRQRERAPLVALDLARAGSRLTITARPLAHALPAQMVVQLVRYLPSATVAISRGENAGRTITYRNIVTEWMHLARWDGRNAFQLELAVTGPEPVVVVIQSDGPGEVLAAARLR</sequence>
<evidence type="ECO:0008006" key="4">
    <source>
        <dbReference type="Google" id="ProtNLM"/>
    </source>
</evidence>
<feature type="chain" id="PRO_5011695896" description="Secreted protein" evidence="1">
    <location>
        <begin position="23"/>
        <end position="235"/>
    </location>
</feature>
<feature type="signal peptide" evidence="1">
    <location>
        <begin position="1"/>
        <end position="22"/>
    </location>
</feature>
<dbReference type="PANTHER" id="PTHR36057">
    <property type="match status" value="1"/>
</dbReference>
<evidence type="ECO:0000313" key="2">
    <source>
        <dbReference type="EMBL" id="SDL06727.1"/>
    </source>
</evidence>